<feature type="transmembrane region" description="Helical" evidence="7">
    <location>
        <begin position="37"/>
        <end position="56"/>
    </location>
</feature>
<keyword evidence="5 7" id="KW-0472">Membrane</keyword>
<evidence type="ECO:0000256" key="4">
    <source>
        <dbReference type="ARBA" id="ARBA00022989"/>
    </source>
</evidence>
<dbReference type="PANTHER" id="PTHR42920">
    <property type="entry name" value="OS03G0707200 PROTEIN-RELATED"/>
    <property type="match status" value="1"/>
</dbReference>
<dbReference type="GO" id="GO:0005886">
    <property type="term" value="C:plasma membrane"/>
    <property type="evidence" value="ECO:0007669"/>
    <property type="project" value="UniProtKB-SubCell"/>
</dbReference>
<dbReference type="InterPro" id="IPR000620">
    <property type="entry name" value="EamA_dom"/>
</dbReference>
<keyword evidence="4 7" id="KW-1133">Transmembrane helix</keyword>
<dbReference type="AlphaFoldDB" id="A0A645CDH4"/>
<dbReference type="Pfam" id="PF00892">
    <property type="entry name" value="EamA"/>
    <property type="match status" value="1"/>
</dbReference>
<gene>
    <name evidence="9" type="ORF">SDC9_121988</name>
</gene>
<evidence type="ECO:0000256" key="1">
    <source>
        <dbReference type="ARBA" id="ARBA00004651"/>
    </source>
</evidence>
<dbReference type="InterPro" id="IPR037185">
    <property type="entry name" value="EmrE-like"/>
</dbReference>
<evidence type="ECO:0000256" key="2">
    <source>
        <dbReference type="ARBA" id="ARBA00022475"/>
    </source>
</evidence>
<dbReference type="EMBL" id="VSSQ01026334">
    <property type="protein sequence ID" value="MPM74997.1"/>
    <property type="molecule type" value="Genomic_DNA"/>
</dbReference>
<evidence type="ECO:0000256" key="5">
    <source>
        <dbReference type="ARBA" id="ARBA00023136"/>
    </source>
</evidence>
<organism evidence="9">
    <name type="scientific">bioreactor metagenome</name>
    <dbReference type="NCBI Taxonomy" id="1076179"/>
    <lineage>
        <taxon>unclassified sequences</taxon>
        <taxon>metagenomes</taxon>
        <taxon>ecological metagenomes</taxon>
    </lineage>
</organism>
<evidence type="ECO:0000313" key="9">
    <source>
        <dbReference type="EMBL" id="MPM74997.1"/>
    </source>
</evidence>
<feature type="transmembrane region" description="Helical" evidence="7">
    <location>
        <begin position="108"/>
        <end position="139"/>
    </location>
</feature>
<sequence length="164" mass="16557">MGGHAEPKGIALALAAALAYSIYIIISAQVVGTRTAMASSAVIIISSSVSYLFLMLRSGVHLPQTVSGVLATLSLALFSTVVAFWSFFAGMGRIGATRASLVSTLEPLVTVLSAILFLGEIPSLAVLGGGVLIGIALVLSATTQTSPSDTSPAVHTSDSPQALA</sequence>
<feature type="transmembrane region" description="Helical" evidence="7">
    <location>
        <begin position="12"/>
        <end position="31"/>
    </location>
</feature>
<name>A0A645CDH4_9ZZZZ</name>
<proteinExistence type="predicted"/>
<keyword evidence="2" id="KW-1003">Cell membrane</keyword>
<evidence type="ECO:0000256" key="7">
    <source>
        <dbReference type="SAM" id="Phobius"/>
    </source>
</evidence>
<keyword evidence="3 7" id="KW-0812">Transmembrane</keyword>
<accession>A0A645CDH4</accession>
<dbReference type="SUPFAM" id="SSF103481">
    <property type="entry name" value="Multidrug resistance efflux transporter EmrE"/>
    <property type="match status" value="1"/>
</dbReference>
<comment type="caution">
    <text evidence="9">The sequence shown here is derived from an EMBL/GenBank/DDBJ whole genome shotgun (WGS) entry which is preliminary data.</text>
</comment>
<dbReference type="InterPro" id="IPR051258">
    <property type="entry name" value="Diverse_Substrate_Transporter"/>
</dbReference>
<evidence type="ECO:0000256" key="3">
    <source>
        <dbReference type="ARBA" id="ARBA00022692"/>
    </source>
</evidence>
<protein>
    <recommendedName>
        <fullName evidence="8">EamA domain-containing protein</fullName>
    </recommendedName>
</protein>
<feature type="region of interest" description="Disordered" evidence="6">
    <location>
        <begin position="144"/>
        <end position="164"/>
    </location>
</feature>
<reference evidence="9" key="1">
    <citation type="submission" date="2019-08" db="EMBL/GenBank/DDBJ databases">
        <authorList>
            <person name="Kucharzyk K."/>
            <person name="Murdoch R.W."/>
            <person name="Higgins S."/>
            <person name="Loffler F."/>
        </authorList>
    </citation>
    <scope>NUCLEOTIDE SEQUENCE</scope>
</reference>
<evidence type="ECO:0000259" key="8">
    <source>
        <dbReference type="Pfam" id="PF00892"/>
    </source>
</evidence>
<feature type="domain" description="EamA" evidence="8">
    <location>
        <begin position="8"/>
        <end position="140"/>
    </location>
</feature>
<dbReference type="PANTHER" id="PTHR42920:SF5">
    <property type="entry name" value="EAMA DOMAIN-CONTAINING PROTEIN"/>
    <property type="match status" value="1"/>
</dbReference>
<evidence type="ECO:0000256" key="6">
    <source>
        <dbReference type="SAM" id="MobiDB-lite"/>
    </source>
</evidence>
<feature type="transmembrane region" description="Helical" evidence="7">
    <location>
        <begin position="68"/>
        <end position="88"/>
    </location>
</feature>
<comment type="subcellular location">
    <subcellularLocation>
        <location evidence="1">Cell membrane</location>
        <topology evidence="1">Multi-pass membrane protein</topology>
    </subcellularLocation>
</comment>